<sequence length="77" mass="8459">MPGSRHPDAIGKFNDVKVDPCSLVSQLTWRNVTCRGCGNKIGQDSDKRDFVNWAAHRAGCAALRTDPTTWVYPPGQS</sequence>
<name>A0ABR1JAC0_9AGAR</name>
<reference evidence="1 2" key="1">
    <citation type="submission" date="2024-01" db="EMBL/GenBank/DDBJ databases">
        <title>A draft genome for the cacao thread blight pathogen Marasmiellus scandens.</title>
        <authorList>
            <person name="Baruah I.K."/>
            <person name="Leung J."/>
            <person name="Bukari Y."/>
            <person name="Amoako-Attah I."/>
            <person name="Meinhardt L.W."/>
            <person name="Bailey B.A."/>
            <person name="Cohen S.P."/>
        </authorList>
    </citation>
    <scope>NUCLEOTIDE SEQUENCE [LARGE SCALE GENOMIC DNA]</scope>
    <source>
        <strain evidence="1 2">GH-19</strain>
    </source>
</reference>
<dbReference type="Proteomes" id="UP001498398">
    <property type="component" value="Unassembled WGS sequence"/>
</dbReference>
<proteinExistence type="predicted"/>
<accession>A0ABR1JAC0</accession>
<gene>
    <name evidence="1" type="ORF">VKT23_010818</name>
</gene>
<comment type="caution">
    <text evidence="1">The sequence shown here is derived from an EMBL/GenBank/DDBJ whole genome shotgun (WGS) entry which is preliminary data.</text>
</comment>
<keyword evidence="2" id="KW-1185">Reference proteome</keyword>
<evidence type="ECO:0000313" key="1">
    <source>
        <dbReference type="EMBL" id="KAK7455787.1"/>
    </source>
</evidence>
<organism evidence="1 2">
    <name type="scientific">Marasmiellus scandens</name>
    <dbReference type="NCBI Taxonomy" id="2682957"/>
    <lineage>
        <taxon>Eukaryota</taxon>
        <taxon>Fungi</taxon>
        <taxon>Dikarya</taxon>
        <taxon>Basidiomycota</taxon>
        <taxon>Agaricomycotina</taxon>
        <taxon>Agaricomycetes</taxon>
        <taxon>Agaricomycetidae</taxon>
        <taxon>Agaricales</taxon>
        <taxon>Marasmiineae</taxon>
        <taxon>Omphalotaceae</taxon>
        <taxon>Marasmiellus</taxon>
    </lineage>
</organism>
<evidence type="ECO:0000313" key="2">
    <source>
        <dbReference type="Proteomes" id="UP001498398"/>
    </source>
</evidence>
<protein>
    <submittedName>
        <fullName evidence="1">Uncharacterized protein</fullName>
    </submittedName>
</protein>
<dbReference type="EMBL" id="JBANRG010000022">
    <property type="protein sequence ID" value="KAK7455787.1"/>
    <property type="molecule type" value="Genomic_DNA"/>
</dbReference>